<reference evidence="2 3" key="1">
    <citation type="journal article" date="2012" name="Genome Biol.">
        <title>Sequencing three crocodilian genomes to illuminate the evolution of archosaurs and amniotes.</title>
        <authorList>
            <person name="St John J.A."/>
            <person name="Braun E.L."/>
            <person name="Isberg S.R."/>
            <person name="Miles L.G."/>
            <person name="Chong A.Y."/>
            <person name="Gongora J."/>
            <person name="Dalzell P."/>
            <person name="Moran C."/>
            <person name="Bed'hom B."/>
            <person name="Abzhanov A."/>
            <person name="Burgess S.C."/>
            <person name="Cooksey A.M."/>
            <person name="Castoe T.A."/>
            <person name="Crawford N.G."/>
            <person name="Densmore L.D."/>
            <person name="Drew J.C."/>
            <person name="Edwards S.V."/>
            <person name="Faircloth B.C."/>
            <person name="Fujita M.K."/>
            <person name="Greenwold M.J."/>
            <person name="Hoffmann F.G."/>
            <person name="Howard J.M."/>
            <person name="Iguchi T."/>
            <person name="Janes D.E."/>
            <person name="Khan S.Y."/>
            <person name="Kohno S."/>
            <person name="de Koning A.J."/>
            <person name="Lance S.L."/>
            <person name="McCarthy F.M."/>
            <person name="McCormack J.E."/>
            <person name="Merchant M.E."/>
            <person name="Peterson D.G."/>
            <person name="Pollock D.D."/>
            <person name="Pourmand N."/>
            <person name="Raney B.J."/>
            <person name="Roessler K.A."/>
            <person name="Sanford J.R."/>
            <person name="Sawyer R.H."/>
            <person name="Schmidt C.J."/>
            <person name="Triplett E.W."/>
            <person name="Tuberville T.D."/>
            <person name="Venegas-Anaya M."/>
            <person name="Howard J.T."/>
            <person name="Jarvis E.D."/>
            <person name="Guillette L.J.Jr."/>
            <person name="Glenn T.C."/>
            <person name="Green R.E."/>
            <person name="Ray D.A."/>
        </authorList>
    </citation>
    <scope>NUCLEOTIDE SEQUENCE [LARGE SCALE GENOMIC DNA]</scope>
    <source>
        <strain evidence="2">KSC_2009_1</strain>
    </source>
</reference>
<evidence type="ECO:0000313" key="3">
    <source>
        <dbReference type="Proteomes" id="UP000050525"/>
    </source>
</evidence>
<feature type="region of interest" description="Disordered" evidence="1">
    <location>
        <begin position="38"/>
        <end position="73"/>
    </location>
</feature>
<organism evidence="2 3">
    <name type="scientific">Alligator mississippiensis</name>
    <name type="common">American alligator</name>
    <dbReference type="NCBI Taxonomy" id="8496"/>
    <lineage>
        <taxon>Eukaryota</taxon>
        <taxon>Metazoa</taxon>
        <taxon>Chordata</taxon>
        <taxon>Craniata</taxon>
        <taxon>Vertebrata</taxon>
        <taxon>Euteleostomi</taxon>
        <taxon>Archelosauria</taxon>
        <taxon>Archosauria</taxon>
        <taxon>Crocodylia</taxon>
        <taxon>Alligatoridae</taxon>
        <taxon>Alligatorinae</taxon>
        <taxon>Alligator</taxon>
    </lineage>
</organism>
<dbReference type="Proteomes" id="UP000050525">
    <property type="component" value="Unassembled WGS sequence"/>
</dbReference>
<proteinExistence type="predicted"/>
<name>A0A151PCX1_ALLMI</name>
<sequence length="73" mass="8435">MSPTTKARRTELISSPFKQVDDGNTTTITSCYSTRFPVKETRRNQKKQKNAEMHHFPQMQPDQVEANKDVLPI</sequence>
<comment type="caution">
    <text evidence="2">The sequence shown here is derived from an EMBL/GenBank/DDBJ whole genome shotgun (WGS) entry which is preliminary data.</text>
</comment>
<evidence type="ECO:0000256" key="1">
    <source>
        <dbReference type="SAM" id="MobiDB-lite"/>
    </source>
</evidence>
<feature type="compositionally biased region" description="Basic and acidic residues" evidence="1">
    <location>
        <begin position="38"/>
        <end position="55"/>
    </location>
</feature>
<dbReference type="AlphaFoldDB" id="A0A151PCX1"/>
<evidence type="ECO:0000313" key="2">
    <source>
        <dbReference type="EMBL" id="KYO46774.1"/>
    </source>
</evidence>
<dbReference type="EMBL" id="AKHW03000487">
    <property type="protein sequence ID" value="KYO46774.1"/>
    <property type="molecule type" value="Genomic_DNA"/>
</dbReference>
<protein>
    <submittedName>
        <fullName evidence="2">Uncharacterized protein</fullName>
    </submittedName>
</protein>
<keyword evidence="3" id="KW-1185">Reference proteome</keyword>
<accession>A0A151PCX1</accession>
<gene>
    <name evidence="2" type="ORF">Y1Q_0014385</name>
</gene>